<evidence type="ECO:0000259" key="1">
    <source>
        <dbReference type="Pfam" id="PF13701"/>
    </source>
</evidence>
<protein>
    <submittedName>
        <fullName evidence="2">Transposase</fullName>
    </submittedName>
</protein>
<dbReference type="AlphaFoldDB" id="A0A1Y5PKY0"/>
<dbReference type="InterPro" id="IPR047960">
    <property type="entry name" value="Transpos_IS1380"/>
</dbReference>
<dbReference type="InterPro" id="IPR025668">
    <property type="entry name" value="Tnp_DDE_dom"/>
</dbReference>
<dbReference type="Pfam" id="PF13701">
    <property type="entry name" value="DDE_Tnp_1_4"/>
    <property type="match status" value="1"/>
</dbReference>
<feature type="domain" description="Transposase DDE" evidence="1">
    <location>
        <begin position="27"/>
        <end position="463"/>
    </location>
</feature>
<name>A0A1Y5PKY0_9MYCO</name>
<reference evidence="2" key="1">
    <citation type="submission" date="2016-03" db="EMBL/GenBank/DDBJ databases">
        <authorList>
            <person name="Ploux O."/>
        </authorList>
    </citation>
    <scope>NUCLEOTIDE SEQUENCE</scope>
    <source>
        <strain evidence="2">UC10</strain>
    </source>
</reference>
<gene>
    <name evidence="2" type="ORF">MHPYR_720009</name>
</gene>
<dbReference type="EMBL" id="FLQS01000070">
    <property type="protein sequence ID" value="SBS79304.1"/>
    <property type="molecule type" value="Genomic_DNA"/>
</dbReference>
<evidence type="ECO:0000313" key="2">
    <source>
        <dbReference type="EMBL" id="SBS79304.1"/>
    </source>
</evidence>
<sequence length="482" mass="51671">MFSTHQSNQFGKALPVQVSHRFAAESAVFDDGNLVSCAGLVPVMALAEQTGLRRLLADKVHIAAPRIKSGSANPAPKLTTLIAGMCAGADCIDDIDVIRSGGMKTVFGGVYAPSTVGTLLREFTFGHARQLESVLREHLVALCRRVALLPGADGRVFIDIDSLLRPVYGHAKQGASYGHTKIAGRQILRKGLSPLATTISTAGSAPVIAGMRLRAGKAGSAKGAGRMIAQAIGTARAAGARGPILVRGDSAYGNRKVVRTCLRAGAQFSLVMTRNPAVDRAITAIDDQAWTPVSYPGAVRDPDTGAWISDAEVAEIPYTAFASTADRITARLVVRRVKDARFPDALFPVWRYHPFFTNTDLPVDQADITHRQHAIIETVFADLIDGPLAHIPSGRFGANSAWVLCAAIAHNLLRAAGVLAGDLHTRARGSTLRRRIVNVPARLARPQHRPILHLPTHWPWSKHWLALWHNTIGYSPPLPAAV</sequence>
<organism evidence="2">
    <name type="scientific">uncultured Mycobacterium sp</name>
    <dbReference type="NCBI Taxonomy" id="171292"/>
    <lineage>
        <taxon>Bacteria</taxon>
        <taxon>Bacillati</taxon>
        <taxon>Actinomycetota</taxon>
        <taxon>Actinomycetes</taxon>
        <taxon>Mycobacteriales</taxon>
        <taxon>Mycobacteriaceae</taxon>
        <taxon>Mycobacterium</taxon>
        <taxon>environmental samples</taxon>
    </lineage>
</organism>
<proteinExistence type="predicted"/>
<dbReference type="NCBIfam" id="NF033539">
    <property type="entry name" value="transpos_IS1380"/>
    <property type="match status" value="1"/>
</dbReference>
<accession>A0A1Y5PKY0</accession>